<feature type="transmembrane region" description="Helical" evidence="2">
    <location>
        <begin position="124"/>
        <end position="145"/>
    </location>
</feature>
<dbReference type="Proteomes" id="UP000250266">
    <property type="component" value="Unassembled WGS sequence"/>
</dbReference>
<feature type="transmembrane region" description="Helical" evidence="2">
    <location>
        <begin position="84"/>
        <end position="104"/>
    </location>
</feature>
<feature type="transmembrane region" description="Helical" evidence="2">
    <location>
        <begin position="36"/>
        <end position="64"/>
    </location>
</feature>
<dbReference type="AlphaFoldDB" id="A0A8E2DZM2"/>
<name>A0A8E2DZM2_9PEZI</name>
<dbReference type="EMBL" id="KV745452">
    <property type="protein sequence ID" value="OCK74573.1"/>
    <property type="molecule type" value="Genomic_DNA"/>
</dbReference>
<evidence type="ECO:0000256" key="1">
    <source>
        <dbReference type="SAM" id="MobiDB-lite"/>
    </source>
</evidence>
<feature type="region of interest" description="Disordered" evidence="1">
    <location>
        <begin position="267"/>
        <end position="298"/>
    </location>
</feature>
<organism evidence="3 4">
    <name type="scientific">Lepidopterella palustris CBS 459.81</name>
    <dbReference type="NCBI Taxonomy" id="1314670"/>
    <lineage>
        <taxon>Eukaryota</taxon>
        <taxon>Fungi</taxon>
        <taxon>Dikarya</taxon>
        <taxon>Ascomycota</taxon>
        <taxon>Pezizomycotina</taxon>
        <taxon>Dothideomycetes</taxon>
        <taxon>Pleosporomycetidae</taxon>
        <taxon>Mytilinidiales</taxon>
        <taxon>Argynnaceae</taxon>
        <taxon>Lepidopterella</taxon>
    </lineage>
</organism>
<evidence type="ECO:0000256" key="2">
    <source>
        <dbReference type="SAM" id="Phobius"/>
    </source>
</evidence>
<proteinExistence type="predicted"/>
<keyword evidence="2" id="KW-1133">Transmembrane helix</keyword>
<feature type="transmembrane region" description="Helical" evidence="2">
    <location>
        <begin position="165"/>
        <end position="192"/>
    </location>
</feature>
<keyword evidence="2" id="KW-0472">Membrane</keyword>
<gene>
    <name evidence="3" type="ORF">K432DRAFT_397981</name>
</gene>
<keyword evidence="4" id="KW-1185">Reference proteome</keyword>
<evidence type="ECO:0000313" key="4">
    <source>
        <dbReference type="Proteomes" id="UP000250266"/>
    </source>
</evidence>
<accession>A0A8E2DZM2</accession>
<sequence>MTHHHSPNPLTTPYEASLSTEAALRSHKSTQRTIDIFFYVYTASLLSGICAIVLEIWGVTLTAWRMEEEPKFPANWKKMHHNPIRLTCLGVELSWLSFNILWCFFNIDIAHKSRQSEYRFANTVYDLGTCALVFAFSALAIDEVYSNRQFCKDYMWHIVDTCESLIYEMAIVNMCALGLIIIVGALHIFLLLHRLCCRLPIDGERSPSASPHKEPCYISKGNLQPATTLDPQSQPISLSHAPFSDHVHIPLVSRVFPMTSTDQIQLATEPQKERAVSLPDMSKYPMTSRSPGRRHRSE</sequence>
<evidence type="ECO:0000313" key="3">
    <source>
        <dbReference type="EMBL" id="OCK74573.1"/>
    </source>
</evidence>
<reference evidence="3 4" key="1">
    <citation type="journal article" date="2016" name="Nat. Commun.">
        <title>Ectomycorrhizal ecology is imprinted in the genome of the dominant symbiotic fungus Cenococcum geophilum.</title>
        <authorList>
            <consortium name="DOE Joint Genome Institute"/>
            <person name="Peter M."/>
            <person name="Kohler A."/>
            <person name="Ohm R.A."/>
            <person name="Kuo A."/>
            <person name="Krutzmann J."/>
            <person name="Morin E."/>
            <person name="Arend M."/>
            <person name="Barry K.W."/>
            <person name="Binder M."/>
            <person name="Choi C."/>
            <person name="Clum A."/>
            <person name="Copeland A."/>
            <person name="Grisel N."/>
            <person name="Haridas S."/>
            <person name="Kipfer T."/>
            <person name="LaButti K."/>
            <person name="Lindquist E."/>
            <person name="Lipzen A."/>
            <person name="Maire R."/>
            <person name="Meier B."/>
            <person name="Mihaltcheva S."/>
            <person name="Molinier V."/>
            <person name="Murat C."/>
            <person name="Poggeler S."/>
            <person name="Quandt C.A."/>
            <person name="Sperisen C."/>
            <person name="Tritt A."/>
            <person name="Tisserant E."/>
            <person name="Crous P.W."/>
            <person name="Henrissat B."/>
            <person name="Nehls U."/>
            <person name="Egli S."/>
            <person name="Spatafora J.W."/>
            <person name="Grigoriev I.V."/>
            <person name="Martin F.M."/>
        </authorList>
    </citation>
    <scope>NUCLEOTIDE SEQUENCE [LARGE SCALE GENOMIC DNA]</scope>
    <source>
        <strain evidence="3 4">CBS 459.81</strain>
    </source>
</reference>
<keyword evidence="2" id="KW-0812">Transmembrane</keyword>
<protein>
    <submittedName>
        <fullName evidence="3">Uncharacterized protein</fullName>
    </submittedName>
</protein>